<keyword evidence="2" id="KW-0963">Cytoplasm</keyword>
<reference evidence="6" key="1">
    <citation type="submission" date="2019-02" db="EMBL/GenBank/DDBJ databases">
        <authorList>
            <person name="Gruber-Vodicka R. H."/>
            <person name="Seah K. B. B."/>
        </authorList>
    </citation>
    <scope>NUCLEOTIDE SEQUENCE</scope>
    <source>
        <strain evidence="6">BECK_DK161</strain>
    </source>
</reference>
<keyword evidence="1 2" id="KW-0808">Transferase</keyword>
<evidence type="ECO:0000259" key="5">
    <source>
        <dbReference type="Pfam" id="PF00561"/>
    </source>
</evidence>
<dbReference type="Gene3D" id="1.10.1740.110">
    <property type="match status" value="1"/>
</dbReference>
<dbReference type="PANTHER" id="PTHR32268">
    <property type="entry name" value="HOMOSERINE O-ACETYLTRANSFERASE"/>
    <property type="match status" value="1"/>
</dbReference>
<evidence type="ECO:0000256" key="4">
    <source>
        <dbReference type="SAM" id="Phobius"/>
    </source>
</evidence>
<comment type="subunit">
    <text evidence="2">Homodimer.</text>
</comment>
<dbReference type="GO" id="GO:0009086">
    <property type="term" value="P:methionine biosynthetic process"/>
    <property type="evidence" value="ECO:0007669"/>
    <property type="project" value="TreeGrafter"/>
</dbReference>
<evidence type="ECO:0000256" key="2">
    <source>
        <dbReference type="HAMAP-Rule" id="MF_00296"/>
    </source>
</evidence>
<keyword evidence="2" id="KW-0028">Amino-acid biosynthesis</keyword>
<protein>
    <recommendedName>
        <fullName evidence="2">Probable acyltransferase</fullName>
        <ecNumber evidence="2">2.3.1.-</ecNumber>
    </recommendedName>
</protein>
<gene>
    <name evidence="6" type="ORF">BECKDK2373C_GA0170839_101166</name>
</gene>
<dbReference type="AlphaFoldDB" id="A0A450S1H9"/>
<keyword evidence="4" id="KW-0472">Membrane</keyword>
<comment type="subcellular location">
    <subcellularLocation>
        <location evidence="2">Cytoplasm</location>
    </subcellularLocation>
</comment>
<dbReference type="Pfam" id="PF00561">
    <property type="entry name" value="Abhydrolase_1"/>
    <property type="match status" value="1"/>
</dbReference>
<accession>A0A450S1H9</accession>
<feature type="domain" description="AB hydrolase-1" evidence="5">
    <location>
        <begin position="193"/>
        <end position="407"/>
    </location>
</feature>
<feature type="transmembrane region" description="Helical" evidence="4">
    <location>
        <begin position="51"/>
        <end position="73"/>
    </location>
</feature>
<comment type="similarity">
    <text evidence="2">Belongs to the AB hydrolase superfamily. MetX family.</text>
</comment>
<keyword evidence="2" id="KW-0012">Acyltransferase</keyword>
<comment type="caution">
    <text evidence="2">Lacks conserved residue(s) required for the propagation of feature annotation.</text>
</comment>
<dbReference type="HAMAP" id="MF_00296">
    <property type="entry name" value="MetX_acyltransf"/>
    <property type="match status" value="1"/>
</dbReference>
<evidence type="ECO:0000256" key="3">
    <source>
        <dbReference type="PIRSR" id="PIRSR000443-1"/>
    </source>
</evidence>
<dbReference type="SUPFAM" id="SSF53474">
    <property type="entry name" value="alpha/beta-Hydrolases"/>
    <property type="match status" value="1"/>
</dbReference>
<dbReference type="Gene3D" id="3.40.50.1820">
    <property type="entry name" value="alpha/beta hydrolase"/>
    <property type="match status" value="1"/>
</dbReference>
<keyword evidence="4" id="KW-0812">Transmembrane</keyword>
<name>A0A450S1H9_9GAMM</name>
<dbReference type="NCBIfam" id="NF005262">
    <property type="entry name" value="PRK06765.1"/>
    <property type="match status" value="1"/>
</dbReference>
<dbReference type="InterPro" id="IPR008220">
    <property type="entry name" value="HAT_MetX-like"/>
</dbReference>
<feature type="active site" description="Nucleophile" evidence="3">
    <location>
        <position position="226"/>
    </location>
</feature>
<dbReference type="GO" id="GO:0004414">
    <property type="term" value="F:homoserine O-acetyltransferase activity"/>
    <property type="evidence" value="ECO:0007669"/>
    <property type="project" value="TreeGrafter"/>
</dbReference>
<evidence type="ECO:0000256" key="1">
    <source>
        <dbReference type="ARBA" id="ARBA00022679"/>
    </source>
</evidence>
<dbReference type="GO" id="GO:0009092">
    <property type="term" value="P:homoserine metabolic process"/>
    <property type="evidence" value="ECO:0007669"/>
    <property type="project" value="TreeGrafter"/>
</dbReference>
<dbReference type="EC" id="2.3.1.-" evidence="2"/>
<dbReference type="InterPro" id="IPR000073">
    <property type="entry name" value="AB_hydrolase_1"/>
</dbReference>
<dbReference type="PIRSF" id="PIRSF000443">
    <property type="entry name" value="Homoser_Ac_trans"/>
    <property type="match status" value="1"/>
</dbReference>
<proteinExistence type="inferred from homology"/>
<organism evidence="6">
    <name type="scientific">Candidatus Kentrum sp. DK</name>
    <dbReference type="NCBI Taxonomy" id="2126562"/>
    <lineage>
        <taxon>Bacteria</taxon>
        <taxon>Pseudomonadati</taxon>
        <taxon>Pseudomonadota</taxon>
        <taxon>Gammaproteobacteria</taxon>
        <taxon>Candidatus Kentrum</taxon>
    </lineage>
</organism>
<feature type="active site" evidence="2 3">
    <location>
        <position position="390"/>
    </location>
</feature>
<dbReference type="InterPro" id="IPR029058">
    <property type="entry name" value="AB_hydrolase_fold"/>
</dbReference>
<sequence>MNQKYFTIELYAKLELCFLTALKMASKCSATKCKLRFLDHFCLVMKHNSSFAVTSLGALFLIALLGAGPTWAFDGIVQKEVFEMPSYTTVGGKVLHKVRVGWEHYGALNESGDNAILITHYYSGTGHAAGRYAPDDKRPGYWDSLIGSGKVLDTDKYFVIASDTLVNLNVHDPNVITTGPASTNPATGKPYGMDFPLVTIRDFVDVQKALLESLGVTSLQAVMGASMGALQAFEWANAYPGMVRRIIPVIGTGQADAYLIARMNLWGAPIRLDPKWNGGDYYGAEPPRDGLEESMKILTLSARHWEWSDGTFDRAWAEEGKDPRAAFENQYKIEAVLDAIARKRAAQADANHFLYLAKACQNFITGHGASLAEGLAAIESPVLLIHTPDDLLFPPERFRQTQALIERDGTPVELVTLTGELGHADGIASIGQAADAISRFLAGNVGRGRYLGE</sequence>
<dbReference type="PANTHER" id="PTHR32268:SF11">
    <property type="entry name" value="HOMOSERINE O-ACETYLTRANSFERASE"/>
    <property type="match status" value="1"/>
</dbReference>
<feature type="active site" evidence="3">
    <location>
        <position position="423"/>
    </location>
</feature>
<keyword evidence="4" id="KW-1133">Transmembrane helix</keyword>
<dbReference type="EMBL" id="CAADEY010000011">
    <property type="protein sequence ID" value="VFJ45500.1"/>
    <property type="molecule type" value="Genomic_DNA"/>
</dbReference>
<evidence type="ECO:0000313" key="6">
    <source>
        <dbReference type="EMBL" id="VFJ45500.1"/>
    </source>
</evidence>
<dbReference type="GO" id="GO:0005737">
    <property type="term" value="C:cytoplasm"/>
    <property type="evidence" value="ECO:0007669"/>
    <property type="project" value="UniProtKB-SubCell"/>
</dbReference>